<name>A0A9J6NXB7_9CLOT</name>
<proteinExistence type="predicted"/>
<dbReference type="AlphaFoldDB" id="A0A9J6NXB7"/>
<sequence>MSIKISVDLNQYESITRAIEQWIKILKSDYYLNNPKNIIIEDITQGILKPDVLKRSYLYNKSAETIPSLGSDLVFILKIIEIEMEEEASDIAFAMSTFLKQVDYNLLNTQDGYILGLDIIYAVSTAYPYWSYCLGRAINPNWPKESQELIIPILKQYIITEKWTDDTLGVFIYCDQEEIRKALSQLDLKFFLNLPKKLKLFKNLIVKKHKKDLSSNQIESYFENAQKDYSVEDIQDVLKQLSVKKINQVQAQSKAYVLEKSSSRELIHLKYMLVLPQETEVTIKIEHPINEMGEEMTKHKVTCIDGQINNIRLCPHCPGNYTITILIKGKPLIKERFLIEDRALTKIKDVKIGNYYAYDFVPFENMDKPFGIEFTIESGKVNGLIYHPRFIKELFNDVVETDVEQCTYVNPGTYHMTINPRDFINYEKGFFEFLLWNEKETELLYRTVFFENKNPVPLNSKEEELEFIETLALETFYKEDPKRFNQNVLRGTIGEFEALFHKNYFKFCTKEEIIQYLVTLADGCFNSLNGYLPNHVDLIWQNEIKSKEEPSKTEVLNYGVYEKADNFIEGINTSLKPQKKYLKIKLGSYFGISYNLNPFWFKEDITISCNVSLVKDGRKIIDETWNDISFHNKKNQFIYRVETKEELHGGWWQFNLYYQNECILNQYIKVEN</sequence>
<gene>
    <name evidence="1" type="ORF">KDK92_00840</name>
</gene>
<protein>
    <submittedName>
        <fullName evidence="1">Uncharacterized protein</fullName>
    </submittedName>
</protein>
<accession>A0A9J6NXB7</accession>
<dbReference type="EMBL" id="JAGSOJ010000001">
    <property type="protein sequence ID" value="MCM1988269.1"/>
    <property type="molecule type" value="Genomic_DNA"/>
</dbReference>
<keyword evidence="2" id="KW-1185">Reference proteome</keyword>
<dbReference type="RefSeq" id="WP_250857125.1">
    <property type="nucleotide sequence ID" value="NZ_JAGSOJ010000001.1"/>
</dbReference>
<dbReference type="Gene3D" id="2.60.40.2390">
    <property type="match status" value="1"/>
</dbReference>
<comment type="caution">
    <text evidence="1">The sequence shown here is derived from an EMBL/GenBank/DDBJ whole genome shotgun (WGS) entry which is preliminary data.</text>
</comment>
<evidence type="ECO:0000313" key="2">
    <source>
        <dbReference type="Proteomes" id="UP001056429"/>
    </source>
</evidence>
<organism evidence="1 2">
    <name type="scientific">Oceanirhabdus seepicola</name>
    <dbReference type="NCBI Taxonomy" id="2828781"/>
    <lineage>
        <taxon>Bacteria</taxon>
        <taxon>Bacillati</taxon>
        <taxon>Bacillota</taxon>
        <taxon>Clostridia</taxon>
        <taxon>Eubacteriales</taxon>
        <taxon>Clostridiaceae</taxon>
        <taxon>Oceanirhabdus</taxon>
    </lineage>
</organism>
<reference evidence="1" key="2">
    <citation type="submission" date="2021-04" db="EMBL/GenBank/DDBJ databases">
        <authorList>
            <person name="Dong X."/>
        </authorList>
    </citation>
    <scope>NUCLEOTIDE SEQUENCE</scope>
    <source>
        <strain evidence="1">ZWT</strain>
    </source>
</reference>
<reference evidence="1" key="1">
    <citation type="journal article" date="2021" name="mSystems">
        <title>Bacteria and Archaea Synergistically Convert Glycine Betaine to Biogenic Methane in the Formosa Cold Seep of the South China Sea.</title>
        <authorList>
            <person name="Li L."/>
            <person name="Zhang W."/>
            <person name="Zhang S."/>
            <person name="Song L."/>
            <person name="Sun Q."/>
            <person name="Zhang H."/>
            <person name="Xiang H."/>
            <person name="Dong X."/>
        </authorList>
    </citation>
    <scope>NUCLEOTIDE SEQUENCE</scope>
    <source>
        <strain evidence="1">ZWT</strain>
    </source>
</reference>
<dbReference type="Proteomes" id="UP001056429">
    <property type="component" value="Unassembled WGS sequence"/>
</dbReference>
<evidence type="ECO:0000313" key="1">
    <source>
        <dbReference type="EMBL" id="MCM1988269.1"/>
    </source>
</evidence>